<accession>A0A1W7D114</accession>
<evidence type="ECO:0000313" key="4">
    <source>
        <dbReference type="Proteomes" id="UP000194218"/>
    </source>
</evidence>
<feature type="domain" description="DUF6545" evidence="2">
    <location>
        <begin position="235"/>
        <end position="366"/>
    </location>
</feature>
<organism evidence="3 4">
    <name type="scientific">Streptomyces marincola</name>
    <dbReference type="NCBI Taxonomy" id="2878388"/>
    <lineage>
        <taxon>Bacteria</taxon>
        <taxon>Bacillati</taxon>
        <taxon>Actinomycetota</taxon>
        <taxon>Actinomycetes</taxon>
        <taxon>Kitasatosporales</taxon>
        <taxon>Streptomycetaceae</taxon>
        <taxon>Streptomyces</taxon>
    </lineage>
</organism>
<feature type="transmembrane region" description="Helical" evidence="1">
    <location>
        <begin position="204"/>
        <end position="226"/>
    </location>
</feature>
<dbReference type="Pfam" id="PF20182">
    <property type="entry name" value="DUF6545"/>
    <property type="match status" value="1"/>
</dbReference>
<dbReference type="Proteomes" id="UP000194218">
    <property type="component" value="Chromosome"/>
</dbReference>
<proteinExistence type="predicted"/>
<keyword evidence="1" id="KW-1133">Transmembrane helix</keyword>
<evidence type="ECO:0000259" key="2">
    <source>
        <dbReference type="Pfam" id="PF20182"/>
    </source>
</evidence>
<protein>
    <recommendedName>
        <fullName evidence="2">DUF6545 domain-containing protein</fullName>
    </recommendedName>
</protein>
<reference evidence="3 4" key="1">
    <citation type="submission" date="2017-05" db="EMBL/GenBank/DDBJ databases">
        <title>Complete genome sequence of Streptomyces sp. SCSIO 03032 revealed the diverse biosynthetic pathways for its bioactive secondary metabolites.</title>
        <authorList>
            <person name="Ma L."/>
            <person name="Zhu Y."/>
            <person name="Zhang W."/>
            <person name="Zhang G."/>
            <person name="Tian X."/>
            <person name="Zhang S."/>
            <person name="Zhang C."/>
        </authorList>
    </citation>
    <scope>NUCLEOTIDE SEQUENCE [LARGE SCALE GENOMIC DNA]</scope>
    <source>
        <strain evidence="3 4">SCSIO 03032</strain>
    </source>
</reference>
<feature type="transmembrane region" description="Helical" evidence="1">
    <location>
        <begin position="172"/>
        <end position="192"/>
    </location>
</feature>
<gene>
    <name evidence="3" type="ORF">CAG99_19455</name>
</gene>
<dbReference type="AlphaFoldDB" id="A0A1W7D114"/>
<feature type="transmembrane region" description="Helical" evidence="1">
    <location>
        <begin position="102"/>
        <end position="119"/>
    </location>
</feature>
<dbReference type="InterPro" id="IPR050039">
    <property type="entry name" value="MAB_1171c-like"/>
</dbReference>
<sequence>MTVSEWAVDIGRLSVLLMWFALLLRARPALKQRDQRGLWLAILAAAIATTLFQPEVVDWAVEVTGNERTVALSRNVIGVVAAGLTVLFVVDSTHPRRARLAIAAATSAAVVTLVGMDLARGDYPGPAVPAAGGPAEPSAVYWVVVCCAHVIADIAVVVLCGRYSARTGDRDLAWSLRLFAFGSALAVVYWAGHLVHLSDRMPGALPWLAVLINLHGVTRAFTLLVPTATRLARLVRDARIVWVLWPLWRDLSAAVPTVALLPPRRSRLREVLRPRAPLALQAHRQVIETFDAMLHLQAHHAPHIYERAARHAKALRVPAAATQAAALAGAVGQARRAKLSGESAAAPRPFPGLDRGDGTLLLTMARHWPAMSPRLPTGERVP</sequence>
<name>A0A1W7D114_9ACTN</name>
<keyword evidence="1" id="KW-0472">Membrane</keyword>
<feature type="transmembrane region" description="Helical" evidence="1">
    <location>
        <begin position="72"/>
        <end position="90"/>
    </location>
</feature>
<feature type="transmembrane region" description="Helical" evidence="1">
    <location>
        <begin position="139"/>
        <end position="160"/>
    </location>
</feature>
<dbReference type="NCBIfam" id="NF042915">
    <property type="entry name" value="MAB_1171c_fam"/>
    <property type="match status" value="1"/>
</dbReference>
<feature type="transmembrane region" description="Helical" evidence="1">
    <location>
        <begin position="36"/>
        <end position="52"/>
    </location>
</feature>
<keyword evidence="1" id="KW-0812">Transmembrane</keyword>
<dbReference type="RefSeq" id="WP_255308220.1">
    <property type="nucleotide sequence ID" value="NZ_CP021121.1"/>
</dbReference>
<dbReference type="KEGG" id="smao:CAG99_19455"/>
<keyword evidence="4" id="KW-1185">Reference proteome</keyword>
<evidence type="ECO:0000256" key="1">
    <source>
        <dbReference type="SAM" id="Phobius"/>
    </source>
</evidence>
<dbReference type="InterPro" id="IPR046675">
    <property type="entry name" value="DUF6545"/>
</dbReference>
<evidence type="ECO:0000313" key="3">
    <source>
        <dbReference type="EMBL" id="ARQ70724.1"/>
    </source>
</evidence>
<dbReference type="EMBL" id="CP021121">
    <property type="protein sequence ID" value="ARQ70724.1"/>
    <property type="molecule type" value="Genomic_DNA"/>
</dbReference>
<feature type="transmembrane region" description="Helical" evidence="1">
    <location>
        <begin position="6"/>
        <end position="24"/>
    </location>
</feature>